<dbReference type="InterPro" id="IPR013766">
    <property type="entry name" value="Thioredoxin_domain"/>
</dbReference>
<dbReference type="PANTHER" id="PTHR45663">
    <property type="entry name" value="GEO12009P1"/>
    <property type="match status" value="1"/>
</dbReference>
<dbReference type="eggNOG" id="COG0526">
    <property type="taxonomic scope" value="Bacteria"/>
</dbReference>
<dbReference type="AlphaFoldDB" id="E6W4I4"/>
<protein>
    <submittedName>
        <fullName evidence="3">Thioredoxin domain-containing protein</fullName>
    </submittedName>
</protein>
<dbReference type="STRING" id="653733.Selin_2341"/>
<dbReference type="Pfam" id="PF00085">
    <property type="entry name" value="Thioredoxin"/>
    <property type="match status" value="1"/>
</dbReference>
<evidence type="ECO:0000313" key="4">
    <source>
        <dbReference type="Proteomes" id="UP000002572"/>
    </source>
</evidence>
<dbReference type="GO" id="GO:0005829">
    <property type="term" value="C:cytosol"/>
    <property type="evidence" value="ECO:0007669"/>
    <property type="project" value="TreeGrafter"/>
</dbReference>
<dbReference type="EMBL" id="CP002432">
    <property type="protein sequence ID" value="ADU67057.1"/>
    <property type="molecule type" value="Genomic_DNA"/>
</dbReference>
<proteinExistence type="predicted"/>
<dbReference type="InterPro" id="IPR036249">
    <property type="entry name" value="Thioredoxin-like_sf"/>
</dbReference>
<dbReference type="RefSeq" id="WP_013506931.1">
    <property type="nucleotide sequence ID" value="NC_014836.1"/>
</dbReference>
<evidence type="ECO:0000256" key="1">
    <source>
        <dbReference type="SAM" id="SignalP"/>
    </source>
</evidence>
<dbReference type="Gene3D" id="3.40.30.10">
    <property type="entry name" value="Glutaredoxin"/>
    <property type="match status" value="1"/>
</dbReference>
<evidence type="ECO:0000259" key="2">
    <source>
        <dbReference type="PROSITE" id="PS51352"/>
    </source>
</evidence>
<dbReference type="SUPFAM" id="SSF52833">
    <property type="entry name" value="Thioredoxin-like"/>
    <property type="match status" value="1"/>
</dbReference>
<feature type="chain" id="PRO_5003211427" evidence="1">
    <location>
        <begin position="23"/>
        <end position="135"/>
    </location>
</feature>
<reference evidence="3 4" key="1">
    <citation type="submission" date="2010-12" db="EMBL/GenBank/DDBJ databases">
        <title>Complete sequence of Desulfurispirillum indicum S5.</title>
        <authorList>
            <consortium name="US DOE Joint Genome Institute"/>
            <person name="Lucas S."/>
            <person name="Copeland A."/>
            <person name="Lapidus A."/>
            <person name="Cheng J.-F."/>
            <person name="Goodwin L."/>
            <person name="Pitluck S."/>
            <person name="Chertkov O."/>
            <person name="Held B."/>
            <person name="Detter J.C."/>
            <person name="Han C."/>
            <person name="Tapia R."/>
            <person name="Land M."/>
            <person name="Hauser L."/>
            <person name="Kyrpides N."/>
            <person name="Ivanova N."/>
            <person name="Mikhailova N."/>
            <person name="Haggblom M."/>
            <person name="Rauschenbach I."/>
            <person name="Bini E."/>
            <person name="Woyke T."/>
        </authorList>
    </citation>
    <scope>NUCLEOTIDE SEQUENCE [LARGE SCALE GENOMIC DNA]</scope>
    <source>
        <strain evidence="4">ATCC BAA-1389 / DSM 22839 / S5</strain>
    </source>
</reference>
<dbReference type="InParanoid" id="E6W4I4"/>
<name>E6W4I4_DESIS</name>
<dbReference type="CDD" id="cd02947">
    <property type="entry name" value="TRX_family"/>
    <property type="match status" value="1"/>
</dbReference>
<dbReference type="GO" id="GO:0045454">
    <property type="term" value="P:cell redox homeostasis"/>
    <property type="evidence" value="ECO:0007669"/>
    <property type="project" value="TreeGrafter"/>
</dbReference>
<accession>E6W4I4</accession>
<evidence type="ECO:0000313" key="3">
    <source>
        <dbReference type="EMBL" id="ADU67057.1"/>
    </source>
</evidence>
<dbReference type="HOGENOM" id="CLU_090389_13_0_0"/>
<keyword evidence="4" id="KW-1185">Reference proteome</keyword>
<feature type="domain" description="Thioredoxin" evidence="2">
    <location>
        <begin position="15"/>
        <end position="131"/>
    </location>
</feature>
<dbReference type="PANTHER" id="PTHR45663:SF11">
    <property type="entry name" value="GEO12009P1"/>
    <property type="match status" value="1"/>
</dbReference>
<dbReference type="PROSITE" id="PS51352">
    <property type="entry name" value="THIOREDOXIN_2"/>
    <property type="match status" value="1"/>
</dbReference>
<dbReference type="Proteomes" id="UP000002572">
    <property type="component" value="Chromosome"/>
</dbReference>
<dbReference type="PROSITE" id="PS51257">
    <property type="entry name" value="PROKAR_LIPOPROTEIN"/>
    <property type="match status" value="1"/>
</dbReference>
<dbReference type="KEGG" id="din:Selin_2341"/>
<organism evidence="3 4">
    <name type="scientific">Desulfurispirillum indicum (strain ATCC BAA-1389 / DSM 22839 / S5)</name>
    <dbReference type="NCBI Taxonomy" id="653733"/>
    <lineage>
        <taxon>Bacteria</taxon>
        <taxon>Pseudomonadati</taxon>
        <taxon>Chrysiogenota</taxon>
        <taxon>Chrysiogenia</taxon>
        <taxon>Chrysiogenales</taxon>
        <taxon>Chrysiogenaceae</taxon>
        <taxon>Desulfurispirillum</taxon>
    </lineage>
</organism>
<gene>
    <name evidence="3" type="ordered locus">Selin_2341</name>
</gene>
<dbReference type="OrthoDB" id="9790390at2"/>
<feature type="signal peptide" evidence="1">
    <location>
        <begin position="1"/>
        <end position="22"/>
    </location>
</feature>
<dbReference type="GO" id="GO:0015035">
    <property type="term" value="F:protein-disulfide reductase activity"/>
    <property type="evidence" value="ECO:0007669"/>
    <property type="project" value="TreeGrafter"/>
</dbReference>
<keyword evidence="1" id="KW-0732">Signal</keyword>
<sequence>MKNVLAILSLLAVLLLISGCGADRSEPGISMAHEVEAALASGMPVLLDFGGDGCPTCVQMKPTVYRTITDYQDTLRVVMVDTNVDRQLSAEYRVRAIPTYVFIDPSGREIDRHIGFMEASAFDRKVQEFIQRAHR</sequence>